<evidence type="ECO:0000313" key="2">
    <source>
        <dbReference type="EMBL" id="KAF2869435.1"/>
    </source>
</evidence>
<dbReference type="EMBL" id="JAADJZ010000016">
    <property type="protein sequence ID" value="KAF2869435.1"/>
    <property type="molecule type" value="Genomic_DNA"/>
</dbReference>
<keyword evidence="3" id="KW-1185">Reference proteome</keyword>
<dbReference type="AlphaFoldDB" id="A0A7C8M7B9"/>
<gene>
    <name evidence="2" type="ORF">BDV95DRAFT_596440</name>
</gene>
<organism evidence="2 3">
    <name type="scientific">Massariosphaeria phaeospora</name>
    <dbReference type="NCBI Taxonomy" id="100035"/>
    <lineage>
        <taxon>Eukaryota</taxon>
        <taxon>Fungi</taxon>
        <taxon>Dikarya</taxon>
        <taxon>Ascomycota</taxon>
        <taxon>Pezizomycotina</taxon>
        <taxon>Dothideomycetes</taxon>
        <taxon>Pleosporomycetidae</taxon>
        <taxon>Pleosporales</taxon>
        <taxon>Pleosporales incertae sedis</taxon>
        <taxon>Massariosphaeria</taxon>
    </lineage>
</organism>
<evidence type="ECO:0000256" key="1">
    <source>
        <dbReference type="SAM" id="Coils"/>
    </source>
</evidence>
<name>A0A7C8M7B9_9PLEO</name>
<evidence type="ECO:0000313" key="3">
    <source>
        <dbReference type="Proteomes" id="UP000481861"/>
    </source>
</evidence>
<proteinExistence type="predicted"/>
<dbReference type="Proteomes" id="UP000481861">
    <property type="component" value="Unassembled WGS sequence"/>
</dbReference>
<reference evidence="2 3" key="1">
    <citation type="submission" date="2020-01" db="EMBL/GenBank/DDBJ databases">
        <authorList>
            <consortium name="DOE Joint Genome Institute"/>
            <person name="Haridas S."/>
            <person name="Albert R."/>
            <person name="Binder M."/>
            <person name="Bloem J."/>
            <person name="Labutti K."/>
            <person name="Salamov A."/>
            <person name="Andreopoulos B."/>
            <person name="Baker S.E."/>
            <person name="Barry K."/>
            <person name="Bills G."/>
            <person name="Bluhm B.H."/>
            <person name="Cannon C."/>
            <person name="Castanera R."/>
            <person name="Culley D.E."/>
            <person name="Daum C."/>
            <person name="Ezra D."/>
            <person name="Gonzalez J.B."/>
            <person name="Henrissat B."/>
            <person name="Kuo A."/>
            <person name="Liang C."/>
            <person name="Lipzen A."/>
            <person name="Lutzoni F."/>
            <person name="Magnuson J."/>
            <person name="Mondo S."/>
            <person name="Nolan M."/>
            <person name="Ohm R."/>
            <person name="Pangilinan J."/>
            <person name="Park H.-J.H."/>
            <person name="Ramirez L."/>
            <person name="Alfaro M."/>
            <person name="Sun H."/>
            <person name="Tritt A."/>
            <person name="Yoshinaga Y."/>
            <person name="Zwiers L.-H.L."/>
            <person name="Turgeon B.G."/>
            <person name="Goodwin S.B."/>
            <person name="Spatafora J.W."/>
            <person name="Crous P.W."/>
            <person name="Grigoriev I.V."/>
        </authorList>
    </citation>
    <scope>NUCLEOTIDE SEQUENCE [LARGE SCALE GENOMIC DNA]</scope>
    <source>
        <strain evidence="2 3">CBS 611.86</strain>
    </source>
</reference>
<comment type="caution">
    <text evidence="2">The sequence shown here is derived from an EMBL/GenBank/DDBJ whole genome shotgun (WGS) entry which is preliminary data.</text>
</comment>
<keyword evidence="1" id="KW-0175">Coiled coil</keyword>
<accession>A0A7C8M7B9</accession>
<feature type="coiled-coil region" evidence="1">
    <location>
        <begin position="65"/>
        <end position="110"/>
    </location>
</feature>
<protein>
    <submittedName>
        <fullName evidence="2">Uncharacterized protein</fullName>
    </submittedName>
</protein>
<sequence>MDPHRSQLAVAAMPSEPSLLELGLQHRTSKLEHGIDHRLGFNPVLEDLLADLRCAPTITEDRKMREEWTQKLNELGSRHETAMQEAEKQLQAAIQENEKLTNEHQRTLANFNQYLTDISLQVCNRDLPSQDSLEARLRDFVSALTSYSGNTAAQDRLSALQPHDEMHQRIAAALLEASGQLSMQLPGGEIETQAVAFINAVNSRFHQDGISREKDNAAHSGLIRNLNNALTIASSEFADELPALPIEQRLTAFIKAASKHTTDKLDHTLRPISQQLDSAASDLHISLWDASIDSKLSTVIRAFNENSHQHQAFTARLEQAVMAGSTRFSVQVKGDALETRLTNLFDGVEARSARALEDALRQLNDEHSLVIRTFGNTVDTASKKLSVPFDVNQHLRSELQWTFNEVVELSKQILVGQGLGDDHIKPVDFAADYLDDATGLVRRADWRKWFLETGSQIETQLDARSELQQIAASSDRQQLVGLLVDYNRTMFKSVSSDEFEWQPIDSFTPAPDLLEWMEARMSEWVSLLIESDNDVDRRYFRAIDEIMTKFHSYMVEVNDVLHESRTGTTIRAFRFAHPTNIVGFEKDAAEISRYLLGVTDLLYHGACNMRLQVHELADIGSTIVDERDSLRALVINLAAALKESHDRLDCHISR</sequence>